<reference evidence="2 3" key="1">
    <citation type="submission" date="2015-10" db="EMBL/GenBank/DDBJ databases">
        <title>Draft genome sequence of Streptomyces caeruleatus NRRL B-24802, type strain for the species Streptomyces caeruleatus.</title>
        <authorList>
            <person name="Ruckert C."/>
            <person name="Winkler A."/>
            <person name="Kalinowski J."/>
            <person name="Kampfer P."/>
            <person name="Glaeser S."/>
        </authorList>
    </citation>
    <scope>NUCLEOTIDE SEQUENCE [LARGE SCALE GENOMIC DNA]</scope>
    <source>
        <strain evidence="2 3">NRRL B-24802</strain>
    </source>
</reference>
<organism evidence="2 3">
    <name type="scientific">Streptomyces caeruleatus</name>
    <dbReference type="NCBI Taxonomy" id="661399"/>
    <lineage>
        <taxon>Bacteria</taxon>
        <taxon>Bacillati</taxon>
        <taxon>Actinomycetota</taxon>
        <taxon>Actinomycetes</taxon>
        <taxon>Kitasatosporales</taxon>
        <taxon>Streptomycetaceae</taxon>
        <taxon>Streptomyces</taxon>
    </lineage>
</organism>
<gene>
    <name evidence="2" type="ORF">AQJ67_19450</name>
</gene>
<keyword evidence="3" id="KW-1185">Reference proteome</keyword>
<evidence type="ECO:0000313" key="2">
    <source>
        <dbReference type="EMBL" id="KUO02643.1"/>
    </source>
</evidence>
<evidence type="ECO:0000256" key="1">
    <source>
        <dbReference type="SAM" id="SignalP"/>
    </source>
</evidence>
<evidence type="ECO:0008006" key="4">
    <source>
        <dbReference type="Google" id="ProtNLM"/>
    </source>
</evidence>
<dbReference type="Proteomes" id="UP000053429">
    <property type="component" value="Unassembled WGS sequence"/>
</dbReference>
<keyword evidence="1" id="KW-0732">Signal</keyword>
<feature type="signal peptide" evidence="1">
    <location>
        <begin position="1"/>
        <end position="29"/>
    </location>
</feature>
<protein>
    <recommendedName>
        <fullName evidence="4">Peptidase inhibitor</fullName>
    </recommendedName>
</protein>
<dbReference type="AlphaFoldDB" id="A0A101U271"/>
<sequence>MSNRTFGVLAAAGALAMAAGLAGTGSAQASPSATLYGCPSGYVCFYRTTSVNSDIVFKTAGNWYGGEFSTQAVFNNGKRYPGADHVRYTFHYPSSPNTKHTDCLTYHKTDSPLVEPGESASFIERHVEKIEWVGSC</sequence>
<evidence type="ECO:0000313" key="3">
    <source>
        <dbReference type="Proteomes" id="UP000053429"/>
    </source>
</evidence>
<dbReference type="OrthoDB" id="4310827at2"/>
<dbReference type="EMBL" id="LMWY01000023">
    <property type="protein sequence ID" value="KUO02643.1"/>
    <property type="molecule type" value="Genomic_DNA"/>
</dbReference>
<name>A0A101U271_9ACTN</name>
<proteinExistence type="predicted"/>
<comment type="caution">
    <text evidence="2">The sequence shown here is derived from an EMBL/GenBank/DDBJ whole genome shotgun (WGS) entry which is preliminary data.</text>
</comment>
<accession>A0A101U271</accession>
<feature type="chain" id="PRO_5007107534" description="Peptidase inhibitor" evidence="1">
    <location>
        <begin position="30"/>
        <end position="136"/>
    </location>
</feature>
<dbReference type="STRING" id="661399.AQJ67_19450"/>
<dbReference type="RefSeq" id="WP_062720260.1">
    <property type="nucleotide sequence ID" value="NZ_KQ948929.1"/>
</dbReference>